<reference evidence="3" key="1">
    <citation type="submission" date="2022-10" db="EMBL/GenBank/DDBJ databases">
        <title>Chryseobacterium sp. nov., a novel bacterial species.</title>
        <authorList>
            <person name="Cao Y."/>
        </authorList>
    </citation>
    <scope>NUCLEOTIDE SEQUENCE</scope>
    <source>
        <strain evidence="3">CCTCC AB2015118</strain>
    </source>
</reference>
<feature type="coiled-coil region" evidence="1">
    <location>
        <begin position="27"/>
        <end position="54"/>
    </location>
</feature>
<feature type="domain" description="Phage tail collar" evidence="2">
    <location>
        <begin position="83"/>
        <end position="118"/>
    </location>
</feature>
<dbReference type="Pfam" id="PF07484">
    <property type="entry name" value="Collar"/>
    <property type="match status" value="1"/>
</dbReference>
<dbReference type="InterPro" id="IPR011083">
    <property type="entry name" value="Phage_tail_collar_dom"/>
</dbReference>
<dbReference type="EMBL" id="JAOVZW010000036">
    <property type="protein sequence ID" value="MCX8526458.1"/>
    <property type="molecule type" value="Genomic_DNA"/>
</dbReference>
<evidence type="ECO:0000313" key="3">
    <source>
        <dbReference type="EMBL" id="MCX8526458.1"/>
    </source>
</evidence>
<comment type="caution">
    <text evidence="3">The sequence shown here is derived from an EMBL/GenBank/DDBJ whole genome shotgun (WGS) entry which is preliminary data.</text>
</comment>
<accession>A0ABT3XXQ6</accession>
<organism evidence="3 4">
    <name type="scientific">Chryseobacterium formosus</name>
    <dbReference type="NCBI Taxonomy" id="1537363"/>
    <lineage>
        <taxon>Bacteria</taxon>
        <taxon>Pseudomonadati</taxon>
        <taxon>Bacteroidota</taxon>
        <taxon>Flavobacteriia</taxon>
        <taxon>Flavobacteriales</taxon>
        <taxon>Weeksellaceae</taxon>
        <taxon>Chryseobacterium group</taxon>
        <taxon>Chryseobacterium</taxon>
    </lineage>
</organism>
<dbReference type="Gene3D" id="3.90.1340.10">
    <property type="entry name" value="Phage tail collar domain"/>
    <property type="match status" value="1"/>
</dbReference>
<protein>
    <submittedName>
        <fullName evidence="3">Phage tail protein</fullName>
    </submittedName>
</protein>
<gene>
    <name evidence="3" type="ORF">OF897_21300</name>
</gene>
<sequence length="230" mass="25706">MSEILNVNEFEANQVKIDKLTSESAAIGTLTSDIIKLRNQIELLNEEFRILKGSKELLKINADRTDINNSLYTNNELVSLPIGAVISFAGKKIPDGWLLCNGQAIPEKYTQAHTIIGTSTPNLIKKYVMGSEKNDFTEFGTDTITIKNVNIHEDQLQVYYNLYKWKAGRGGSDESITYLTSSVSGNTGSSYYEDFKGMIRDSYTRIGHAKPTPIDILPPSIKMVYIIKVK</sequence>
<keyword evidence="4" id="KW-1185">Reference proteome</keyword>
<dbReference type="InterPro" id="IPR037053">
    <property type="entry name" value="Phage_tail_collar_dom_sf"/>
</dbReference>
<evidence type="ECO:0000256" key="1">
    <source>
        <dbReference type="SAM" id="Coils"/>
    </source>
</evidence>
<dbReference type="Proteomes" id="UP001073122">
    <property type="component" value="Unassembled WGS sequence"/>
</dbReference>
<evidence type="ECO:0000313" key="4">
    <source>
        <dbReference type="Proteomes" id="UP001073122"/>
    </source>
</evidence>
<keyword evidence="1" id="KW-0175">Coiled coil</keyword>
<dbReference type="SUPFAM" id="SSF88874">
    <property type="entry name" value="Receptor-binding domain of short tail fibre protein gp12"/>
    <property type="match status" value="1"/>
</dbReference>
<evidence type="ECO:0000259" key="2">
    <source>
        <dbReference type="Pfam" id="PF07484"/>
    </source>
</evidence>
<dbReference type="RefSeq" id="WP_267267684.1">
    <property type="nucleotide sequence ID" value="NZ_JAOVZW010000036.1"/>
</dbReference>
<proteinExistence type="predicted"/>
<name>A0ABT3XXQ6_9FLAO</name>